<organism evidence="4 5">
    <name type="scientific">Candidatus Ozemobacter sibiricus</name>
    <dbReference type="NCBI Taxonomy" id="2268124"/>
    <lineage>
        <taxon>Bacteria</taxon>
        <taxon>Candidatus Ozemobacteria</taxon>
        <taxon>Candidatus Ozemobacterales</taxon>
        <taxon>Candidatus Ozemobacteraceae</taxon>
        <taxon>Candidatus Ozemobacter</taxon>
    </lineage>
</organism>
<accession>A0A367ZKM5</accession>
<proteinExistence type="inferred from homology"/>
<dbReference type="AlphaFoldDB" id="A0A367ZKM5"/>
<dbReference type="SUPFAM" id="SSF52091">
    <property type="entry name" value="SpoIIaa-like"/>
    <property type="match status" value="1"/>
</dbReference>
<dbReference type="CDD" id="cd07043">
    <property type="entry name" value="STAS_anti-anti-sigma_factors"/>
    <property type="match status" value="1"/>
</dbReference>
<dbReference type="Gene3D" id="3.30.750.24">
    <property type="entry name" value="STAS domain"/>
    <property type="match status" value="1"/>
</dbReference>
<protein>
    <recommendedName>
        <fullName evidence="2">Anti-sigma factor antagonist</fullName>
    </recommendedName>
</protein>
<dbReference type="PROSITE" id="PS50801">
    <property type="entry name" value="STAS"/>
    <property type="match status" value="1"/>
</dbReference>
<reference evidence="4 5" key="1">
    <citation type="submission" date="2018-05" db="EMBL/GenBank/DDBJ databases">
        <title>A metagenomic window into the 2 km-deep terrestrial subsurface aquifer revealed taxonomically and functionally diverse microbial community comprising novel uncultured bacterial lineages.</title>
        <authorList>
            <person name="Kadnikov V.V."/>
            <person name="Mardanov A.V."/>
            <person name="Beletsky A.V."/>
            <person name="Banks D."/>
            <person name="Pimenov N.V."/>
            <person name="Frank Y.A."/>
            <person name="Karnachuk O.V."/>
            <person name="Ravin N.V."/>
        </authorList>
    </citation>
    <scope>NUCLEOTIDE SEQUENCE [LARGE SCALE GENOMIC DNA]</scope>
    <source>
        <strain evidence="4">BY5</strain>
    </source>
</reference>
<evidence type="ECO:0000259" key="3">
    <source>
        <dbReference type="PROSITE" id="PS50801"/>
    </source>
</evidence>
<evidence type="ECO:0000256" key="2">
    <source>
        <dbReference type="RuleBase" id="RU003749"/>
    </source>
</evidence>
<evidence type="ECO:0000256" key="1">
    <source>
        <dbReference type="ARBA" id="ARBA00009013"/>
    </source>
</evidence>
<comment type="similarity">
    <text evidence="1 2">Belongs to the anti-sigma-factor antagonist family.</text>
</comment>
<dbReference type="Proteomes" id="UP000252355">
    <property type="component" value="Unassembled WGS sequence"/>
</dbReference>
<dbReference type="GO" id="GO:0043856">
    <property type="term" value="F:anti-sigma factor antagonist activity"/>
    <property type="evidence" value="ECO:0007669"/>
    <property type="project" value="InterPro"/>
</dbReference>
<dbReference type="Pfam" id="PF01740">
    <property type="entry name" value="STAS"/>
    <property type="match status" value="1"/>
</dbReference>
<dbReference type="PANTHER" id="PTHR33495">
    <property type="entry name" value="ANTI-SIGMA FACTOR ANTAGONIST TM_1081-RELATED-RELATED"/>
    <property type="match status" value="1"/>
</dbReference>
<evidence type="ECO:0000313" key="4">
    <source>
        <dbReference type="EMBL" id="RCK78655.1"/>
    </source>
</evidence>
<dbReference type="EMBL" id="QOQW01000020">
    <property type="protein sequence ID" value="RCK78655.1"/>
    <property type="molecule type" value="Genomic_DNA"/>
</dbReference>
<dbReference type="InterPro" id="IPR036513">
    <property type="entry name" value="STAS_dom_sf"/>
</dbReference>
<dbReference type="InterPro" id="IPR003658">
    <property type="entry name" value="Anti-sigma_ant"/>
</dbReference>
<feature type="domain" description="STAS" evidence="3">
    <location>
        <begin position="3"/>
        <end position="102"/>
    </location>
</feature>
<name>A0A367ZKM5_9BACT</name>
<comment type="caution">
    <text evidence="4">The sequence shown here is derived from an EMBL/GenBank/DDBJ whole genome shotgun (WGS) entry which is preliminary data.</text>
</comment>
<dbReference type="InterPro" id="IPR002645">
    <property type="entry name" value="STAS_dom"/>
</dbReference>
<sequence>MKIETRVDETHRTVTCSLDGELDVHQVKGLKSTISETIHPGDWTYIIDLAKVGYLDSSGLGMLVYLRKEITRQGGRLQLLNVTESIRNVFSLTKLDEFFGLK</sequence>
<dbReference type="NCBIfam" id="TIGR00377">
    <property type="entry name" value="ant_ant_sig"/>
    <property type="match status" value="1"/>
</dbReference>
<gene>
    <name evidence="4" type="ORF">OZSIB_1182</name>
</gene>
<evidence type="ECO:0000313" key="5">
    <source>
        <dbReference type="Proteomes" id="UP000252355"/>
    </source>
</evidence>